<gene>
    <name evidence="1" type="ORF">CDAR_410861</name>
</gene>
<dbReference type="EMBL" id="BPLQ01007740">
    <property type="protein sequence ID" value="GIY31966.1"/>
    <property type="molecule type" value="Genomic_DNA"/>
</dbReference>
<protein>
    <submittedName>
        <fullName evidence="1">Uncharacterized protein</fullName>
    </submittedName>
</protein>
<name>A0AAV4SFK5_9ARAC</name>
<proteinExistence type="predicted"/>
<evidence type="ECO:0000313" key="2">
    <source>
        <dbReference type="Proteomes" id="UP001054837"/>
    </source>
</evidence>
<evidence type="ECO:0000313" key="1">
    <source>
        <dbReference type="EMBL" id="GIY31966.1"/>
    </source>
</evidence>
<keyword evidence="2" id="KW-1185">Reference proteome</keyword>
<organism evidence="1 2">
    <name type="scientific">Caerostris darwini</name>
    <dbReference type="NCBI Taxonomy" id="1538125"/>
    <lineage>
        <taxon>Eukaryota</taxon>
        <taxon>Metazoa</taxon>
        <taxon>Ecdysozoa</taxon>
        <taxon>Arthropoda</taxon>
        <taxon>Chelicerata</taxon>
        <taxon>Arachnida</taxon>
        <taxon>Araneae</taxon>
        <taxon>Araneomorphae</taxon>
        <taxon>Entelegynae</taxon>
        <taxon>Araneoidea</taxon>
        <taxon>Araneidae</taxon>
        <taxon>Caerostris</taxon>
    </lineage>
</organism>
<comment type="caution">
    <text evidence="1">The sequence shown here is derived from an EMBL/GenBank/DDBJ whole genome shotgun (WGS) entry which is preliminary data.</text>
</comment>
<dbReference type="Proteomes" id="UP001054837">
    <property type="component" value="Unassembled WGS sequence"/>
</dbReference>
<accession>A0AAV4SFK5</accession>
<reference evidence="1 2" key="1">
    <citation type="submission" date="2021-06" db="EMBL/GenBank/DDBJ databases">
        <title>Caerostris darwini draft genome.</title>
        <authorList>
            <person name="Kono N."/>
            <person name="Arakawa K."/>
        </authorList>
    </citation>
    <scope>NUCLEOTIDE SEQUENCE [LARGE SCALE GENOMIC DNA]</scope>
</reference>
<dbReference type="AlphaFoldDB" id="A0AAV4SFK5"/>
<sequence length="241" mass="26917">MKEYCISKVRPPLLHFASAVTERNDIGRKCLRTAVVIRDLLCLSCSSVYHSNLHLTNRNLPLHSLVTAWMWPAGRPQIGTRQASPETEGLTGGTPAVMKGAEKQIRQQRSFPLFTREVSTSEPLASDTRSFNRGSFYWDSNGSATDSKSVALPKQLSPICSECIGLHFGAFAAIKKTKAVATGSDDMKLLFMKSASQIHCRRIAQMGKTVVKDRDFPSSCLKRKRRIKRNFIKKLTFETPL</sequence>